<dbReference type="InterPro" id="IPR058163">
    <property type="entry name" value="LysR-type_TF_proteobact-type"/>
</dbReference>
<dbReference type="PROSITE" id="PS50931">
    <property type="entry name" value="HTH_LYSR"/>
    <property type="match status" value="1"/>
</dbReference>
<name>A0A2T0WTS8_9RHOB</name>
<comment type="similarity">
    <text evidence="1">Belongs to the LysR transcriptional regulatory family.</text>
</comment>
<dbReference type="PANTHER" id="PTHR30537:SF3">
    <property type="entry name" value="TRANSCRIPTIONAL REGULATORY PROTEIN"/>
    <property type="match status" value="1"/>
</dbReference>
<dbReference type="Pfam" id="PF00126">
    <property type="entry name" value="HTH_1"/>
    <property type="match status" value="1"/>
</dbReference>
<sequence length="283" mass="31982">MPKFQNWDDLRYLIALHRTGNMAAAAARLNSNPATVSRRMTRLAEALGYPPFEKRPDGWELNPRLETIVEHAIQFDGELASAISQESQESEGELTGNVTVCCPPILATHMLYPKLNEFLQQHPRIHLNFKMEALQESLNENDVIITYVQPTQGRLISSAVGEMSFALYENKAARGTNQWAGLTSEFDKQGPMRTALDYWATEPIVRVDSFQSLVQVAAVSGLSAPLPCLVGDPDPNFDRIKDGPEIATYKMYQCYHETRRSDPVLKVVREWLRDTILTFTRKV</sequence>
<reference evidence="6 7" key="1">
    <citation type="submission" date="2018-03" db="EMBL/GenBank/DDBJ databases">
        <title>Genomic Encyclopedia of Archaeal and Bacterial Type Strains, Phase II (KMG-II): from individual species to whole genera.</title>
        <authorList>
            <person name="Goeker M."/>
        </authorList>
    </citation>
    <scope>NUCLEOTIDE SEQUENCE [LARGE SCALE GENOMIC DNA]</scope>
    <source>
        <strain evidence="6 7">DSM 100212</strain>
    </source>
</reference>
<dbReference type="GO" id="GO:0003700">
    <property type="term" value="F:DNA-binding transcription factor activity"/>
    <property type="evidence" value="ECO:0007669"/>
    <property type="project" value="InterPro"/>
</dbReference>
<evidence type="ECO:0000313" key="6">
    <source>
        <dbReference type="EMBL" id="PRY90112.1"/>
    </source>
</evidence>
<accession>A0A2T0WTS8</accession>
<dbReference type="Proteomes" id="UP000238392">
    <property type="component" value="Unassembled WGS sequence"/>
</dbReference>
<organism evidence="6 7">
    <name type="scientific">Donghicola tyrosinivorans</name>
    <dbReference type="NCBI Taxonomy" id="1652492"/>
    <lineage>
        <taxon>Bacteria</taxon>
        <taxon>Pseudomonadati</taxon>
        <taxon>Pseudomonadota</taxon>
        <taxon>Alphaproteobacteria</taxon>
        <taxon>Rhodobacterales</taxon>
        <taxon>Roseobacteraceae</taxon>
        <taxon>Donghicola</taxon>
    </lineage>
</organism>
<dbReference type="Pfam" id="PF03466">
    <property type="entry name" value="LysR_substrate"/>
    <property type="match status" value="1"/>
</dbReference>
<dbReference type="Gene3D" id="3.40.190.10">
    <property type="entry name" value="Periplasmic binding protein-like II"/>
    <property type="match status" value="1"/>
</dbReference>
<dbReference type="GO" id="GO:0006351">
    <property type="term" value="P:DNA-templated transcription"/>
    <property type="evidence" value="ECO:0007669"/>
    <property type="project" value="TreeGrafter"/>
</dbReference>
<evidence type="ECO:0000256" key="2">
    <source>
        <dbReference type="ARBA" id="ARBA00023015"/>
    </source>
</evidence>
<dbReference type="Gene3D" id="1.10.10.10">
    <property type="entry name" value="Winged helix-like DNA-binding domain superfamily/Winged helix DNA-binding domain"/>
    <property type="match status" value="1"/>
</dbReference>
<evidence type="ECO:0000259" key="5">
    <source>
        <dbReference type="PROSITE" id="PS50931"/>
    </source>
</evidence>
<dbReference type="InterPro" id="IPR036390">
    <property type="entry name" value="WH_DNA-bd_sf"/>
</dbReference>
<proteinExistence type="inferred from homology"/>
<dbReference type="AlphaFoldDB" id="A0A2T0WTS8"/>
<dbReference type="InterPro" id="IPR000847">
    <property type="entry name" value="LysR_HTH_N"/>
</dbReference>
<evidence type="ECO:0000256" key="4">
    <source>
        <dbReference type="ARBA" id="ARBA00023163"/>
    </source>
</evidence>
<dbReference type="InterPro" id="IPR036388">
    <property type="entry name" value="WH-like_DNA-bd_sf"/>
</dbReference>
<dbReference type="GO" id="GO:0043565">
    <property type="term" value="F:sequence-specific DNA binding"/>
    <property type="evidence" value="ECO:0007669"/>
    <property type="project" value="TreeGrafter"/>
</dbReference>
<keyword evidence="2" id="KW-0805">Transcription regulation</keyword>
<dbReference type="InterPro" id="IPR005119">
    <property type="entry name" value="LysR_subst-bd"/>
</dbReference>
<evidence type="ECO:0000313" key="7">
    <source>
        <dbReference type="Proteomes" id="UP000238392"/>
    </source>
</evidence>
<dbReference type="SUPFAM" id="SSF46785">
    <property type="entry name" value="Winged helix' DNA-binding domain"/>
    <property type="match status" value="1"/>
</dbReference>
<evidence type="ECO:0000256" key="1">
    <source>
        <dbReference type="ARBA" id="ARBA00009437"/>
    </source>
</evidence>
<gene>
    <name evidence="6" type="ORF">CLV74_10592</name>
</gene>
<comment type="caution">
    <text evidence="6">The sequence shown here is derived from an EMBL/GenBank/DDBJ whole genome shotgun (WGS) entry which is preliminary data.</text>
</comment>
<dbReference type="EMBL" id="PVTQ01000005">
    <property type="protein sequence ID" value="PRY90112.1"/>
    <property type="molecule type" value="Genomic_DNA"/>
</dbReference>
<keyword evidence="3 6" id="KW-0238">DNA-binding</keyword>
<dbReference type="SUPFAM" id="SSF53850">
    <property type="entry name" value="Periplasmic binding protein-like II"/>
    <property type="match status" value="1"/>
</dbReference>
<evidence type="ECO:0000256" key="3">
    <source>
        <dbReference type="ARBA" id="ARBA00023125"/>
    </source>
</evidence>
<keyword evidence="7" id="KW-1185">Reference proteome</keyword>
<protein>
    <submittedName>
        <fullName evidence="6">DNA-binding transcriptional LysR family regulator</fullName>
    </submittedName>
</protein>
<keyword evidence="4" id="KW-0804">Transcription</keyword>
<dbReference type="PANTHER" id="PTHR30537">
    <property type="entry name" value="HTH-TYPE TRANSCRIPTIONAL REGULATOR"/>
    <property type="match status" value="1"/>
</dbReference>
<feature type="domain" description="HTH lysR-type" evidence="5">
    <location>
        <begin position="5"/>
        <end position="62"/>
    </location>
</feature>
<dbReference type="RefSeq" id="WP_106263934.1">
    <property type="nucleotide sequence ID" value="NZ_PVTQ01000005.1"/>
</dbReference>
<dbReference type="OrthoDB" id="7768317at2"/>